<dbReference type="Proteomes" id="UP000887563">
    <property type="component" value="Unplaced"/>
</dbReference>
<evidence type="ECO:0000313" key="2">
    <source>
        <dbReference type="Proteomes" id="UP000887563"/>
    </source>
</evidence>
<feature type="compositionally biased region" description="Basic and acidic residues" evidence="1">
    <location>
        <begin position="97"/>
        <end position="110"/>
    </location>
</feature>
<organism evidence="2 3">
    <name type="scientific">Meloidogyne incognita</name>
    <name type="common">Southern root-knot nematode worm</name>
    <name type="synonym">Oxyuris incognita</name>
    <dbReference type="NCBI Taxonomy" id="6306"/>
    <lineage>
        <taxon>Eukaryota</taxon>
        <taxon>Metazoa</taxon>
        <taxon>Ecdysozoa</taxon>
        <taxon>Nematoda</taxon>
        <taxon>Chromadorea</taxon>
        <taxon>Rhabditida</taxon>
        <taxon>Tylenchina</taxon>
        <taxon>Tylenchomorpha</taxon>
        <taxon>Tylenchoidea</taxon>
        <taxon>Meloidogynidae</taxon>
        <taxon>Meloidogyninae</taxon>
        <taxon>Meloidogyne</taxon>
        <taxon>Meloidogyne incognita group</taxon>
    </lineage>
</organism>
<feature type="region of interest" description="Disordered" evidence="1">
    <location>
        <begin position="97"/>
        <end position="117"/>
    </location>
</feature>
<dbReference type="WBParaSite" id="Minc3s06186g39468">
    <property type="protein sequence ID" value="Minc3s06186g39468"/>
    <property type="gene ID" value="Minc3s06186g39468"/>
</dbReference>
<reference evidence="3" key="1">
    <citation type="submission" date="2022-11" db="UniProtKB">
        <authorList>
            <consortium name="WormBaseParasite"/>
        </authorList>
    </citation>
    <scope>IDENTIFICATION</scope>
</reference>
<protein>
    <submittedName>
        <fullName evidence="3">BED-type domain-containing protein</fullName>
    </submittedName>
</protein>
<evidence type="ECO:0000256" key="1">
    <source>
        <dbReference type="SAM" id="MobiDB-lite"/>
    </source>
</evidence>
<name>A0A914NIH3_MELIC</name>
<accession>A0A914NIH3</accession>
<keyword evidence="2" id="KW-1185">Reference proteome</keyword>
<evidence type="ECO:0000313" key="3">
    <source>
        <dbReference type="WBParaSite" id="Minc3s06186g39468"/>
    </source>
</evidence>
<sequence>MEVSKRPSTNCHQIIYIRQTIAKYLSMSNTSIIWTLKIEDDRTYFQKTEDGDTLCNICSVKSCKNCKNKNPCVLKGYHASNARKHLRSFHDLEYKKLDEKEKEDKEEPPRKQQKIMTQNTCQSDINNFFSKNQCPKKVIEEQKCLFARFMARPTIPISIVENQEFRNRSSEMV</sequence>
<proteinExistence type="predicted"/>
<dbReference type="AlphaFoldDB" id="A0A914NIH3"/>